<evidence type="ECO:0000256" key="6">
    <source>
        <dbReference type="ARBA" id="ARBA00023136"/>
    </source>
</evidence>
<feature type="transmembrane region" description="Helical" evidence="7">
    <location>
        <begin position="169"/>
        <end position="188"/>
    </location>
</feature>
<keyword evidence="10" id="KW-1185">Reference proteome</keyword>
<dbReference type="GO" id="GO:0015112">
    <property type="term" value="F:nitrate transmembrane transporter activity"/>
    <property type="evidence" value="ECO:0007669"/>
    <property type="project" value="InterPro"/>
</dbReference>
<feature type="transmembrane region" description="Helical" evidence="7">
    <location>
        <begin position="79"/>
        <end position="100"/>
    </location>
</feature>
<dbReference type="InterPro" id="IPR020846">
    <property type="entry name" value="MFS_dom"/>
</dbReference>
<accession>Q5P7E3</accession>
<keyword evidence="4 7" id="KW-1133">Transmembrane helix</keyword>
<dbReference type="RefSeq" id="WP_011236496.1">
    <property type="nucleotide sequence ID" value="NC_006513.1"/>
</dbReference>
<evidence type="ECO:0000256" key="5">
    <source>
        <dbReference type="ARBA" id="ARBA00023063"/>
    </source>
</evidence>
<dbReference type="EMBL" id="CR555306">
    <property type="protein sequence ID" value="CAI06768.1"/>
    <property type="molecule type" value="Genomic_DNA"/>
</dbReference>
<reference evidence="9 10" key="1">
    <citation type="journal article" date="2005" name="Arch. Microbiol.">
        <title>The genome sequence of an anaerobic aromatic-degrading denitrifying bacterium, strain EbN1.</title>
        <authorList>
            <person name="Rabus R."/>
            <person name="Kube M."/>
            <person name="Heider J."/>
            <person name="Beck A."/>
            <person name="Heitmann K."/>
            <person name="Widdel F."/>
            <person name="Reinhardt R."/>
        </authorList>
    </citation>
    <scope>NUCLEOTIDE SEQUENCE [LARGE SCALE GENOMIC DNA]</scope>
    <source>
        <strain evidence="9 10">EbN1</strain>
    </source>
</reference>
<feature type="transmembrane region" description="Helical" evidence="7">
    <location>
        <begin position="139"/>
        <end position="163"/>
    </location>
</feature>
<keyword evidence="5" id="KW-0534">Nitrate assimilation</keyword>
<feature type="transmembrane region" description="Helical" evidence="7">
    <location>
        <begin position="278"/>
        <end position="295"/>
    </location>
</feature>
<dbReference type="eggNOG" id="COG2223">
    <property type="taxonomic scope" value="Bacteria"/>
</dbReference>
<dbReference type="GO" id="GO:0016020">
    <property type="term" value="C:membrane"/>
    <property type="evidence" value="ECO:0007669"/>
    <property type="project" value="UniProtKB-SubCell"/>
</dbReference>
<keyword evidence="3 7" id="KW-0812">Transmembrane</keyword>
<organism evidence="9 10">
    <name type="scientific">Aromatoleum aromaticum (strain DSM 19018 / LMG 30748 / EbN1)</name>
    <name type="common">Azoarcus sp. (strain EbN1)</name>
    <dbReference type="NCBI Taxonomy" id="76114"/>
    <lineage>
        <taxon>Bacteria</taxon>
        <taxon>Pseudomonadati</taxon>
        <taxon>Pseudomonadota</taxon>
        <taxon>Betaproteobacteria</taxon>
        <taxon>Rhodocyclales</taxon>
        <taxon>Rhodocyclaceae</taxon>
        <taxon>Aromatoleum</taxon>
    </lineage>
</organism>
<dbReference type="GO" id="GO:0042128">
    <property type="term" value="P:nitrate assimilation"/>
    <property type="evidence" value="ECO:0007669"/>
    <property type="project" value="UniProtKB-KW"/>
</dbReference>
<dbReference type="InterPro" id="IPR036259">
    <property type="entry name" value="MFS_trans_sf"/>
</dbReference>
<feature type="transmembrane region" description="Helical" evidence="7">
    <location>
        <begin position="52"/>
        <end position="72"/>
    </location>
</feature>
<dbReference type="STRING" id="76114.ebA1213"/>
<dbReference type="HOGENOM" id="CLU_001265_14_1_4"/>
<name>Q5P7E3_AROAE</name>
<feature type="transmembrane region" description="Helical" evidence="7">
    <location>
        <begin position="248"/>
        <end position="266"/>
    </location>
</feature>
<feature type="domain" description="Major facilitator superfamily (MFS) profile" evidence="8">
    <location>
        <begin position="13"/>
        <end position="391"/>
    </location>
</feature>
<evidence type="ECO:0000256" key="1">
    <source>
        <dbReference type="ARBA" id="ARBA00004141"/>
    </source>
</evidence>
<dbReference type="InterPro" id="IPR044772">
    <property type="entry name" value="NO3_transporter"/>
</dbReference>
<feature type="transmembrane region" description="Helical" evidence="7">
    <location>
        <begin position="106"/>
        <end position="127"/>
    </location>
</feature>
<dbReference type="CDD" id="cd17341">
    <property type="entry name" value="MFS_NRT2_like"/>
    <property type="match status" value="1"/>
</dbReference>
<feature type="transmembrane region" description="Helical" evidence="7">
    <location>
        <begin position="213"/>
        <end position="236"/>
    </location>
</feature>
<evidence type="ECO:0000313" key="10">
    <source>
        <dbReference type="Proteomes" id="UP000006552"/>
    </source>
</evidence>
<sequence length="404" mass="42301">MDKNAFLKAGHPPTLLAAFLYFDLAFMVWVILGPLGVQIAADLGLDHAQKGLMVAIPVLAGAILRIFMGVLVDHLKPKMAGAIGQVIVIAALFVAWQFGIHSFEQTLLLGVFLGVAGASFAVALPLASRWYPPEHQGTALGIAGAGNSGTAIAALVAPGLAIAYGWTNVFGLALVPLVVVFAFYLAVAKDAPECPPAKPLAEYFKVLKDKDAWWFMFFYAVTFGGFVGLASSLTIYFNTQYGLDAKMAGYFTAACVFAGSMVRPIGGAVADRIGGIKSLSVMYVLAALFLGIVSVGLPTAWMALVVFVAAMLALGMGNGAVFQLVPQRFRREIGVMTGLVGMAGGVGGFYLASSLGYAKQATGSYQSGFLIFAALALAALVGLTAVKTRWRTTWGAAHLTSAKI</sequence>
<feature type="transmembrane region" description="Helical" evidence="7">
    <location>
        <begin position="333"/>
        <end position="353"/>
    </location>
</feature>
<evidence type="ECO:0000256" key="7">
    <source>
        <dbReference type="SAM" id="Phobius"/>
    </source>
</evidence>
<evidence type="ECO:0000256" key="3">
    <source>
        <dbReference type="ARBA" id="ARBA00022692"/>
    </source>
</evidence>
<comment type="subcellular location">
    <subcellularLocation>
        <location evidence="1">Membrane</location>
        <topology evidence="1">Multi-pass membrane protein</topology>
    </subcellularLocation>
</comment>
<dbReference type="PANTHER" id="PTHR23515">
    <property type="entry name" value="HIGH-AFFINITY NITRATE TRANSPORTER 2.3"/>
    <property type="match status" value="1"/>
</dbReference>
<evidence type="ECO:0000256" key="4">
    <source>
        <dbReference type="ARBA" id="ARBA00022989"/>
    </source>
</evidence>
<evidence type="ECO:0000313" key="9">
    <source>
        <dbReference type="EMBL" id="CAI06768.1"/>
    </source>
</evidence>
<dbReference type="Pfam" id="PF07690">
    <property type="entry name" value="MFS_1"/>
    <property type="match status" value="1"/>
</dbReference>
<dbReference type="AlphaFoldDB" id="Q5P7E3"/>
<dbReference type="PROSITE" id="PS50850">
    <property type="entry name" value="MFS"/>
    <property type="match status" value="1"/>
</dbReference>
<keyword evidence="6 7" id="KW-0472">Membrane</keyword>
<feature type="transmembrane region" description="Helical" evidence="7">
    <location>
        <begin position="12"/>
        <end position="32"/>
    </location>
</feature>
<dbReference type="InterPro" id="IPR011701">
    <property type="entry name" value="MFS"/>
</dbReference>
<comment type="similarity">
    <text evidence="2">Belongs to the major facilitator superfamily. Nitrate/nitrite porter (TC 2.A.1.8) family.</text>
</comment>
<proteinExistence type="inferred from homology"/>
<evidence type="ECO:0000256" key="2">
    <source>
        <dbReference type="ARBA" id="ARBA00008432"/>
    </source>
</evidence>
<dbReference type="KEGG" id="eba:ebA1213"/>
<dbReference type="Gene3D" id="1.20.1250.20">
    <property type="entry name" value="MFS general substrate transporter like domains"/>
    <property type="match status" value="1"/>
</dbReference>
<gene>
    <name evidence="9" type="primary">narK</name>
    <name evidence="9" type="ORF">ebA1213</name>
</gene>
<dbReference type="SUPFAM" id="SSF103473">
    <property type="entry name" value="MFS general substrate transporter"/>
    <property type="match status" value="1"/>
</dbReference>
<evidence type="ECO:0000259" key="8">
    <source>
        <dbReference type="PROSITE" id="PS50850"/>
    </source>
</evidence>
<dbReference type="Proteomes" id="UP000006552">
    <property type="component" value="Chromosome"/>
</dbReference>
<dbReference type="OrthoDB" id="9771451at2"/>
<protein>
    <submittedName>
        <fullName evidence="9">Nitrate transporter</fullName>
    </submittedName>
</protein>
<feature type="transmembrane region" description="Helical" evidence="7">
    <location>
        <begin position="365"/>
        <end position="386"/>
    </location>
</feature>
<feature type="transmembrane region" description="Helical" evidence="7">
    <location>
        <begin position="301"/>
        <end position="321"/>
    </location>
</feature>